<dbReference type="SMART" id="SM00834">
    <property type="entry name" value="CxxC_CXXC_SSSS"/>
    <property type="match status" value="1"/>
</dbReference>
<name>A0ABS8C9X2_9BURK</name>
<accession>A0ABS8C9X2</accession>
<proteinExistence type="predicted"/>
<dbReference type="NCBIfam" id="TIGR02605">
    <property type="entry name" value="CxxC_CxxC_SSSS"/>
    <property type="match status" value="1"/>
</dbReference>
<evidence type="ECO:0000256" key="1">
    <source>
        <dbReference type="SAM" id="MobiDB-lite"/>
    </source>
</evidence>
<dbReference type="Pfam" id="PF09723">
    <property type="entry name" value="Zn_ribbon_8"/>
    <property type="match status" value="1"/>
</dbReference>
<organism evidence="3 4">
    <name type="scientific">Mesopusillimonas faecipullorum</name>
    <dbReference type="NCBI Taxonomy" id="2755040"/>
    <lineage>
        <taxon>Bacteria</taxon>
        <taxon>Pseudomonadati</taxon>
        <taxon>Pseudomonadota</taxon>
        <taxon>Betaproteobacteria</taxon>
        <taxon>Burkholderiales</taxon>
        <taxon>Alcaligenaceae</taxon>
        <taxon>Mesopusillimonas</taxon>
    </lineage>
</organism>
<evidence type="ECO:0000313" key="3">
    <source>
        <dbReference type="EMBL" id="MCB5362788.1"/>
    </source>
</evidence>
<feature type="region of interest" description="Disordered" evidence="1">
    <location>
        <begin position="56"/>
        <end position="115"/>
    </location>
</feature>
<evidence type="ECO:0000313" key="4">
    <source>
        <dbReference type="Proteomes" id="UP000776983"/>
    </source>
</evidence>
<comment type="caution">
    <text evidence="3">The sequence shown here is derived from an EMBL/GenBank/DDBJ whole genome shotgun (WGS) entry which is preliminary data.</text>
</comment>
<sequence>MPVYEYVCTQCGTFDMVRPMSEYQAPANCPVCGVTASKVLTAAQLNTMSHTTRKAHQFNEKGAHEPRVGGHSHKHGGQGGHQHVHGPGCGHGSHAGTRSSTLAMPTASRPWQVGH</sequence>
<evidence type="ECO:0000259" key="2">
    <source>
        <dbReference type="SMART" id="SM00834"/>
    </source>
</evidence>
<dbReference type="InterPro" id="IPR013429">
    <property type="entry name" value="Regulatory_FmdB_Zinc_ribbon"/>
</dbReference>
<gene>
    <name evidence="3" type="ORF">H0484_03340</name>
</gene>
<keyword evidence="4" id="KW-1185">Reference proteome</keyword>
<feature type="compositionally biased region" description="Basic and acidic residues" evidence="1">
    <location>
        <begin position="57"/>
        <end position="68"/>
    </location>
</feature>
<protein>
    <submittedName>
        <fullName evidence="3">Zinc ribbon domain-containing protein</fullName>
    </submittedName>
</protein>
<feature type="domain" description="Putative regulatory protein FmdB zinc ribbon" evidence="2">
    <location>
        <begin position="1"/>
        <end position="41"/>
    </location>
</feature>
<dbReference type="EMBL" id="JACDXW010000002">
    <property type="protein sequence ID" value="MCB5362788.1"/>
    <property type="molecule type" value="Genomic_DNA"/>
</dbReference>
<reference evidence="3 4" key="1">
    <citation type="submission" date="2020-07" db="EMBL/GenBank/DDBJ databases">
        <title>Pusillimonas sp. nov., isolated from poultry manure in Taiwan.</title>
        <authorList>
            <person name="Lin S.-Y."/>
            <person name="Tang Y.-S."/>
            <person name="Young C.-C."/>
        </authorList>
    </citation>
    <scope>NUCLEOTIDE SEQUENCE [LARGE SCALE GENOMIC DNA]</scope>
    <source>
        <strain evidence="3 4">CC-YST705</strain>
    </source>
</reference>
<dbReference type="Proteomes" id="UP000776983">
    <property type="component" value="Unassembled WGS sequence"/>
</dbReference>